<evidence type="ECO:0000256" key="4">
    <source>
        <dbReference type="HAMAP-Rule" id="MF_01366"/>
    </source>
</evidence>
<keyword evidence="3 4" id="KW-0687">Ribonucleoprotein</keyword>
<dbReference type="GO" id="GO:0017148">
    <property type="term" value="P:negative regulation of translation"/>
    <property type="evidence" value="ECO:0007669"/>
    <property type="project" value="TreeGrafter"/>
</dbReference>
<dbReference type="Proteomes" id="UP000178721">
    <property type="component" value="Unassembled WGS sequence"/>
</dbReference>
<evidence type="ECO:0000256" key="1">
    <source>
        <dbReference type="ARBA" id="ARBA00006227"/>
    </source>
</evidence>
<dbReference type="SUPFAM" id="SSF52161">
    <property type="entry name" value="Ribosomal protein L13"/>
    <property type="match status" value="1"/>
</dbReference>
<evidence type="ECO:0000256" key="3">
    <source>
        <dbReference type="ARBA" id="ARBA00023274"/>
    </source>
</evidence>
<comment type="subunit">
    <text evidence="4">Part of the 50S ribosomal subunit.</text>
</comment>
<proteinExistence type="inferred from homology"/>
<evidence type="ECO:0000313" key="6">
    <source>
        <dbReference type="Proteomes" id="UP000178721"/>
    </source>
</evidence>
<gene>
    <name evidence="4" type="primary">rplM</name>
    <name evidence="5" type="ORF">A2654_01900</name>
</gene>
<comment type="function">
    <text evidence="4">This protein is one of the early assembly proteins of the 50S ribosomal subunit, although it is not seen to bind rRNA by itself. It is important during the early stages of 50S assembly.</text>
</comment>
<protein>
    <recommendedName>
        <fullName evidence="4">Large ribosomal subunit protein uL13</fullName>
    </recommendedName>
</protein>
<evidence type="ECO:0000256" key="2">
    <source>
        <dbReference type="ARBA" id="ARBA00022980"/>
    </source>
</evidence>
<dbReference type="PIRSF" id="PIRSF002181">
    <property type="entry name" value="Ribosomal_L13"/>
    <property type="match status" value="1"/>
</dbReference>
<dbReference type="GO" id="GO:0005840">
    <property type="term" value="C:ribosome"/>
    <property type="evidence" value="ECO:0007669"/>
    <property type="project" value="UniProtKB-KW"/>
</dbReference>
<keyword evidence="2 4" id="KW-0689">Ribosomal protein</keyword>
<dbReference type="AlphaFoldDB" id="A0A1G2E4T1"/>
<evidence type="ECO:0000313" key="5">
    <source>
        <dbReference type="EMBL" id="OGZ20370.1"/>
    </source>
</evidence>
<dbReference type="CDD" id="cd00392">
    <property type="entry name" value="Ribosomal_L13"/>
    <property type="match status" value="1"/>
</dbReference>
<comment type="caution">
    <text evidence="5">The sequence shown here is derived from an EMBL/GenBank/DDBJ whole genome shotgun (WGS) entry which is preliminary data.</text>
</comment>
<dbReference type="HAMAP" id="MF_01366">
    <property type="entry name" value="Ribosomal_uL13"/>
    <property type="match status" value="1"/>
</dbReference>
<accession>A0A1G2E4T1</accession>
<dbReference type="InterPro" id="IPR005822">
    <property type="entry name" value="Ribosomal_uL13"/>
</dbReference>
<dbReference type="GO" id="GO:0006412">
    <property type="term" value="P:translation"/>
    <property type="evidence" value="ECO:0007669"/>
    <property type="project" value="UniProtKB-UniRule"/>
</dbReference>
<dbReference type="GO" id="GO:1990904">
    <property type="term" value="C:ribonucleoprotein complex"/>
    <property type="evidence" value="ECO:0007669"/>
    <property type="project" value="UniProtKB-KW"/>
</dbReference>
<sequence>MKRQTLTIDAEAQSIGRIAVKIALALRGKHRPNYQPNQDLGDFVVVKNIAKVKFTGKKLEKKKYYHHTSYSGGLRAVPMKKIWSQNPAEVLKKAVWGMLPKNKLRSEQIKRLKCQ</sequence>
<dbReference type="Pfam" id="PF00572">
    <property type="entry name" value="Ribosomal_L13"/>
    <property type="match status" value="1"/>
</dbReference>
<dbReference type="GO" id="GO:0003735">
    <property type="term" value="F:structural constituent of ribosome"/>
    <property type="evidence" value="ECO:0007669"/>
    <property type="project" value="InterPro"/>
</dbReference>
<name>A0A1G2E4T1_9BACT</name>
<dbReference type="GO" id="GO:0003729">
    <property type="term" value="F:mRNA binding"/>
    <property type="evidence" value="ECO:0007669"/>
    <property type="project" value="TreeGrafter"/>
</dbReference>
<dbReference type="InterPro" id="IPR036899">
    <property type="entry name" value="Ribosomal_uL13_sf"/>
</dbReference>
<organism evidence="5 6">
    <name type="scientific">Candidatus Nealsonbacteria bacterium RIFCSPHIGHO2_01_FULL_43_31</name>
    <dbReference type="NCBI Taxonomy" id="1801665"/>
    <lineage>
        <taxon>Bacteria</taxon>
        <taxon>Candidatus Nealsoniibacteriota</taxon>
    </lineage>
</organism>
<dbReference type="NCBIfam" id="TIGR01066">
    <property type="entry name" value="rplM_bact"/>
    <property type="match status" value="1"/>
</dbReference>
<dbReference type="InterPro" id="IPR005823">
    <property type="entry name" value="Ribosomal_uL13_bac-type"/>
</dbReference>
<dbReference type="Gene3D" id="3.90.1180.10">
    <property type="entry name" value="Ribosomal protein L13"/>
    <property type="match status" value="1"/>
</dbReference>
<reference evidence="5 6" key="1">
    <citation type="journal article" date="2016" name="Nat. Commun.">
        <title>Thousands of microbial genomes shed light on interconnected biogeochemical processes in an aquifer system.</title>
        <authorList>
            <person name="Anantharaman K."/>
            <person name="Brown C.T."/>
            <person name="Hug L.A."/>
            <person name="Sharon I."/>
            <person name="Castelle C.J."/>
            <person name="Probst A.J."/>
            <person name="Thomas B.C."/>
            <person name="Singh A."/>
            <person name="Wilkins M.J."/>
            <person name="Karaoz U."/>
            <person name="Brodie E.L."/>
            <person name="Williams K.H."/>
            <person name="Hubbard S.S."/>
            <person name="Banfield J.F."/>
        </authorList>
    </citation>
    <scope>NUCLEOTIDE SEQUENCE [LARGE SCALE GENOMIC DNA]</scope>
</reference>
<dbReference type="PANTHER" id="PTHR11545">
    <property type="entry name" value="RIBOSOMAL PROTEIN L13"/>
    <property type="match status" value="1"/>
</dbReference>
<dbReference type="EMBL" id="MHMA01000015">
    <property type="protein sequence ID" value="OGZ20370.1"/>
    <property type="molecule type" value="Genomic_DNA"/>
</dbReference>
<comment type="similarity">
    <text evidence="1 4">Belongs to the universal ribosomal protein uL13 family.</text>
</comment>
<dbReference type="PANTHER" id="PTHR11545:SF2">
    <property type="entry name" value="LARGE RIBOSOMAL SUBUNIT PROTEIN UL13M"/>
    <property type="match status" value="1"/>
</dbReference>